<feature type="compositionally biased region" description="Polar residues" evidence="1">
    <location>
        <begin position="83"/>
        <end position="94"/>
    </location>
</feature>
<dbReference type="Proteomes" id="UP000198683">
    <property type="component" value="Unassembled WGS sequence"/>
</dbReference>
<gene>
    <name evidence="2" type="ORF">SAMN05421874_107316</name>
</gene>
<evidence type="ECO:0000256" key="1">
    <source>
        <dbReference type="SAM" id="MobiDB-lite"/>
    </source>
</evidence>
<reference evidence="2 3" key="1">
    <citation type="submission" date="2016-10" db="EMBL/GenBank/DDBJ databases">
        <authorList>
            <person name="de Groot N.N."/>
        </authorList>
    </citation>
    <scope>NUCLEOTIDE SEQUENCE [LARGE SCALE GENOMIC DNA]</scope>
    <source>
        <strain evidence="2 3">CGMCC 4.5681</strain>
    </source>
</reference>
<dbReference type="STRING" id="683260.SAMN05421874_107316"/>
<evidence type="ECO:0000313" key="3">
    <source>
        <dbReference type="Proteomes" id="UP000198683"/>
    </source>
</evidence>
<dbReference type="EMBL" id="FNFB01000007">
    <property type="protein sequence ID" value="SDK43686.1"/>
    <property type="molecule type" value="Genomic_DNA"/>
</dbReference>
<protein>
    <submittedName>
        <fullName evidence="2">Uncharacterized protein</fullName>
    </submittedName>
</protein>
<sequence length="94" mass="10447">MTLGLAVPFVDPAALVAWARRADAGPYARIGVPDRIVYDNPEPMLMPPTMSAQVESWSWRRNRPSSPDSSSSRWWSRHRCGGSASQSWPKTAYG</sequence>
<feature type="region of interest" description="Disordered" evidence="1">
    <location>
        <begin position="57"/>
        <end position="94"/>
    </location>
</feature>
<feature type="compositionally biased region" description="Low complexity" evidence="1">
    <location>
        <begin position="57"/>
        <end position="74"/>
    </location>
</feature>
<dbReference type="AlphaFoldDB" id="A0A1G9BW60"/>
<keyword evidence="3" id="KW-1185">Reference proteome</keyword>
<organism evidence="2 3">
    <name type="scientific">Nonomuraea maritima</name>
    <dbReference type="NCBI Taxonomy" id="683260"/>
    <lineage>
        <taxon>Bacteria</taxon>
        <taxon>Bacillati</taxon>
        <taxon>Actinomycetota</taxon>
        <taxon>Actinomycetes</taxon>
        <taxon>Streptosporangiales</taxon>
        <taxon>Streptosporangiaceae</taxon>
        <taxon>Nonomuraea</taxon>
    </lineage>
</organism>
<accession>A0A1G9BW60</accession>
<name>A0A1G9BW60_9ACTN</name>
<evidence type="ECO:0000313" key="2">
    <source>
        <dbReference type="EMBL" id="SDK43686.1"/>
    </source>
</evidence>
<proteinExistence type="predicted"/>